<dbReference type="Gene3D" id="3.30.300.30">
    <property type="match status" value="1"/>
</dbReference>
<evidence type="ECO:0000313" key="5">
    <source>
        <dbReference type="EMBL" id="HEH35099.1"/>
    </source>
</evidence>
<dbReference type="SUPFAM" id="SSF56801">
    <property type="entry name" value="Acetyl-CoA synthetase-like"/>
    <property type="match status" value="1"/>
</dbReference>
<organism evidence="5">
    <name type="scientific">Archaeoglobus fulgidus</name>
    <dbReference type="NCBI Taxonomy" id="2234"/>
    <lineage>
        <taxon>Archaea</taxon>
        <taxon>Methanobacteriati</taxon>
        <taxon>Methanobacteriota</taxon>
        <taxon>Archaeoglobi</taxon>
        <taxon>Archaeoglobales</taxon>
        <taxon>Archaeoglobaceae</taxon>
        <taxon>Archaeoglobus</taxon>
    </lineage>
</organism>
<dbReference type="InterPro" id="IPR025110">
    <property type="entry name" value="AMP-bd_C"/>
</dbReference>
<feature type="domain" description="AMP-binding enzyme C-terminal" evidence="4">
    <location>
        <begin position="458"/>
        <end position="535"/>
    </location>
</feature>
<dbReference type="PANTHER" id="PTHR43201">
    <property type="entry name" value="ACYL-COA SYNTHETASE"/>
    <property type="match status" value="1"/>
</dbReference>
<comment type="similarity">
    <text evidence="1">Belongs to the ATP-dependent AMP-binding enzyme family.</text>
</comment>
<feature type="domain" description="AMP-dependent synthetase/ligase" evidence="3">
    <location>
        <begin position="36"/>
        <end position="408"/>
    </location>
</feature>
<comment type="caution">
    <text evidence="5">The sequence shown here is derived from an EMBL/GenBank/DDBJ whole genome shotgun (WGS) entry which is preliminary data.</text>
</comment>
<accession>A0A7J2TH61</accession>
<dbReference type="EMBL" id="DSLA01000045">
    <property type="protein sequence ID" value="HEH35099.1"/>
    <property type="molecule type" value="Genomic_DNA"/>
</dbReference>
<dbReference type="FunFam" id="3.30.300.30:FF:000008">
    <property type="entry name" value="2,3-dihydroxybenzoate-AMP ligase"/>
    <property type="match status" value="1"/>
</dbReference>
<dbReference type="GO" id="GO:0031956">
    <property type="term" value="F:medium-chain fatty acid-CoA ligase activity"/>
    <property type="evidence" value="ECO:0007669"/>
    <property type="project" value="TreeGrafter"/>
</dbReference>
<proteinExistence type="inferred from homology"/>
<sequence>MTEETKKIFYEITDENVRELRRRYNKIRRWVIADFLRRNARKYPEKTALVFNHPDGREIKLTYPELDREANKLANALLDLGLKKYDRVAILAHNTLHHVLTIFGVAKAGGIYLGLNYLMYGKDLAYCINHSEAKVLIVEDSLFPRLEPALDQLKTVEVFLWSNQGSGIGPKSGWMDFDEFYKHSSSFEPDTILNIEDPVQMTYTSGTETLPKCVVLANEQLIAQYVGCIIDGGYESNDILLNTMPIYHCAQRDVFMMPIFYLGGTNVMLTEPKVDLILRYVDNYRASMLFLAPTVWIGLLRHPDFDKYDLSSLRKCYYGASIFPEEPLKELMRKLPQARFYQYYGQTELAPYHTVAKHEEILEYVRTAGRSGLNMESRLEKDNHEEITELGVPGEICARGPHVMLMYYKDPEKTEQAFKCGWFHSGDIAVMYKRSYFEIVDRKKDMIKTGGENVSSREVEEVIYKHPDVWEVAVVGLPHDKWVEAVTAIVTPKPGRSINKDEIMELCRKELSPFKVPKDVIILKPEELPKTPSGKIMKRELRLMFKDHYRGKER</sequence>
<dbReference type="PANTHER" id="PTHR43201:SF5">
    <property type="entry name" value="MEDIUM-CHAIN ACYL-COA LIGASE ACSF2, MITOCHONDRIAL"/>
    <property type="match status" value="1"/>
</dbReference>
<gene>
    <name evidence="5" type="ORF">ENP88_02870</name>
</gene>
<evidence type="ECO:0000256" key="2">
    <source>
        <dbReference type="ARBA" id="ARBA00022598"/>
    </source>
</evidence>
<dbReference type="AlphaFoldDB" id="A0A7J2TH61"/>
<keyword evidence="2" id="KW-0436">Ligase</keyword>
<evidence type="ECO:0000259" key="4">
    <source>
        <dbReference type="Pfam" id="PF13193"/>
    </source>
</evidence>
<dbReference type="InterPro" id="IPR045851">
    <property type="entry name" value="AMP-bd_C_sf"/>
</dbReference>
<dbReference type="Pfam" id="PF00501">
    <property type="entry name" value="AMP-binding"/>
    <property type="match status" value="1"/>
</dbReference>
<evidence type="ECO:0000256" key="1">
    <source>
        <dbReference type="ARBA" id="ARBA00006432"/>
    </source>
</evidence>
<reference evidence="5" key="1">
    <citation type="journal article" date="2020" name="mSystems">
        <title>Genome- and Community-Level Interaction Insights into Carbon Utilization and Element Cycling Functions of Hydrothermarchaeota in Hydrothermal Sediment.</title>
        <authorList>
            <person name="Zhou Z."/>
            <person name="Liu Y."/>
            <person name="Xu W."/>
            <person name="Pan J."/>
            <person name="Luo Z.H."/>
            <person name="Li M."/>
        </authorList>
    </citation>
    <scope>NUCLEOTIDE SEQUENCE [LARGE SCALE GENOMIC DNA]</scope>
    <source>
        <strain evidence="5">SpSt-26</strain>
    </source>
</reference>
<dbReference type="Pfam" id="PF13193">
    <property type="entry name" value="AMP-binding_C"/>
    <property type="match status" value="1"/>
</dbReference>
<name>A0A7J2TH61_ARCFL</name>
<dbReference type="InterPro" id="IPR042099">
    <property type="entry name" value="ANL_N_sf"/>
</dbReference>
<dbReference type="GO" id="GO:0006631">
    <property type="term" value="P:fatty acid metabolic process"/>
    <property type="evidence" value="ECO:0007669"/>
    <property type="project" value="TreeGrafter"/>
</dbReference>
<protein>
    <submittedName>
        <fullName evidence="5">Acyl-CoA synthetase</fullName>
    </submittedName>
</protein>
<dbReference type="NCBIfam" id="NF006182">
    <property type="entry name" value="PRK08316.1"/>
    <property type="match status" value="1"/>
</dbReference>
<dbReference type="InterPro" id="IPR000873">
    <property type="entry name" value="AMP-dep_synth/lig_dom"/>
</dbReference>
<evidence type="ECO:0000259" key="3">
    <source>
        <dbReference type="Pfam" id="PF00501"/>
    </source>
</evidence>
<dbReference type="Gene3D" id="3.40.50.12780">
    <property type="entry name" value="N-terminal domain of ligase-like"/>
    <property type="match status" value="1"/>
</dbReference>